<feature type="region of interest" description="Disordered" evidence="1">
    <location>
        <begin position="63"/>
        <end position="85"/>
    </location>
</feature>
<organism evidence="2 3">
    <name type="scientific">Angustibacter aerolatus</name>
    <dbReference type="NCBI Taxonomy" id="1162965"/>
    <lineage>
        <taxon>Bacteria</taxon>
        <taxon>Bacillati</taxon>
        <taxon>Actinomycetota</taxon>
        <taxon>Actinomycetes</taxon>
        <taxon>Kineosporiales</taxon>
        <taxon>Kineosporiaceae</taxon>
    </lineage>
</organism>
<accession>A0ABQ6JL88</accession>
<reference evidence="3" key="1">
    <citation type="journal article" date="2019" name="Int. J. Syst. Evol. Microbiol.">
        <title>The Global Catalogue of Microorganisms (GCM) 10K type strain sequencing project: providing services to taxonomists for standard genome sequencing and annotation.</title>
        <authorList>
            <consortium name="The Broad Institute Genomics Platform"/>
            <consortium name="The Broad Institute Genome Sequencing Center for Infectious Disease"/>
            <person name="Wu L."/>
            <person name="Ma J."/>
        </authorList>
    </citation>
    <scope>NUCLEOTIDE SEQUENCE [LARGE SCALE GENOMIC DNA]</scope>
    <source>
        <strain evidence="3">NBRC 108730</strain>
    </source>
</reference>
<evidence type="ECO:0000313" key="3">
    <source>
        <dbReference type="Proteomes" id="UP001157017"/>
    </source>
</evidence>
<keyword evidence="3" id="KW-1185">Reference proteome</keyword>
<name>A0ABQ6JL88_9ACTN</name>
<evidence type="ECO:0000313" key="2">
    <source>
        <dbReference type="EMBL" id="GMA87550.1"/>
    </source>
</evidence>
<comment type="caution">
    <text evidence="2">The sequence shown here is derived from an EMBL/GenBank/DDBJ whole genome shotgun (WGS) entry which is preliminary data.</text>
</comment>
<protein>
    <submittedName>
        <fullName evidence="2">Uncharacterized protein</fullName>
    </submittedName>
</protein>
<sequence>MQQVCDRVSIMAGGRCLVQGPVDEVLAAHQQAGVVLSVDPPDVAAAVLREAGYDVVDAGRGRLRVGGTGRPVDDPAQADPAARGP</sequence>
<evidence type="ECO:0000256" key="1">
    <source>
        <dbReference type="SAM" id="MobiDB-lite"/>
    </source>
</evidence>
<gene>
    <name evidence="2" type="ORF">GCM10025868_28000</name>
</gene>
<dbReference type="EMBL" id="BSUZ01000001">
    <property type="protein sequence ID" value="GMA87550.1"/>
    <property type="molecule type" value="Genomic_DNA"/>
</dbReference>
<dbReference type="Proteomes" id="UP001157017">
    <property type="component" value="Unassembled WGS sequence"/>
</dbReference>
<proteinExistence type="predicted"/>
<feature type="compositionally biased region" description="Low complexity" evidence="1">
    <location>
        <begin position="74"/>
        <end position="85"/>
    </location>
</feature>